<dbReference type="Proteomes" id="UP000325161">
    <property type="component" value="Chromosome"/>
</dbReference>
<keyword evidence="2" id="KW-1185">Reference proteome</keyword>
<organism evidence="1 2">
    <name type="scientific">Pigmentiphaga aceris</name>
    <dbReference type="NCBI Taxonomy" id="1940612"/>
    <lineage>
        <taxon>Bacteria</taxon>
        <taxon>Pseudomonadati</taxon>
        <taxon>Pseudomonadota</taxon>
        <taxon>Betaproteobacteria</taxon>
        <taxon>Burkholderiales</taxon>
        <taxon>Alcaligenaceae</taxon>
        <taxon>Pigmentiphaga</taxon>
    </lineage>
</organism>
<sequence>MKNLYPNDLVQRPTGINLDHDSIHVGDVVYLQPKDGGPAIRSTVIFDTPLFGCTTYTSDALVRPARGERAAQPVRFRFRMQDVHKVQPARG</sequence>
<reference evidence="1 2" key="1">
    <citation type="submission" date="2019-08" db="EMBL/GenBank/DDBJ databases">
        <title>Amphibian skin-associated Pigmentiphaga: genome sequence and occurrence across geography and hosts.</title>
        <authorList>
            <person name="Bletz M.C."/>
            <person name="Bunk B."/>
            <person name="Sproeer C."/>
            <person name="Biwer P."/>
            <person name="Reiter S."/>
            <person name="Rabemananjara F.C.E."/>
            <person name="Schulz S."/>
            <person name="Overmann J."/>
            <person name="Vences M."/>
        </authorList>
    </citation>
    <scope>NUCLEOTIDE SEQUENCE [LARGE SCALE GENOMIC DNA]</scope>
    <source>
        <strain evidence="1 2">Mada1488</strain>
    </source>
</reference>
<dbReference type="AlphaFoldDB" id="A0A5C0B590"/>
<proteinExistence type="predicted"/>
<gene>
    <name evidence="1" type="ORF">FXN63_20885</name>
</gene>
<protein>
    <submittedName>
        <fullName evidence="1">Uncharacterized protein</fullName>
    </submittedName>
</protein>
<name>A0A5C0B590_9BURK</name>
<dbReference type="EMBL" id="CP043046">
    <property type="protein sequence ID" value="QEI08021.1"/>
    <property type="molecule type" value="Genomic_DNA"/>
</dbReference>
<dbReference type="KEGG" id="pacr:FXN63_20885"/>
<evidence type="ECO:0000313" key="2">
    <source>
        <dbReference type="Proteomes" id="UP000325161"/>
    </source>
</evidence>
<dbReference type="RefSeq" id="WP_148817137.1">
    <property type="nucleotide sequence ID" value="NZ_CP043046.1"/>
</dbReference>
<accession>A0A5C0B590</accession>
<dbReference type="OrthoDB" id="8687995at2"/>
<evidence type="ECO:0000313" key="1">
    <source>
        <dbReference type="EMBL" id="QEI08021.1"/>
    </source>
</evidence>